<keyword evidence="2" id="KW-1185">Reference proteome</keyword>
<organism evidence="1 2">
    <name type="scientific">Brachionus plicatilis</name>
    <name type="common">Marine rotifer</name>
    <name type="synonym">Brachionus muelleri</name>
    <dbReference type="NCBI Taxonomy" id="10195"/>
    <lineage>
        <taxon>Eukaryota</taxon>
        <taxon>Metazoa</taxon>
        <taxon>Spiralia</taxon>
        <taxon>Gnathifera</taxon>
        <taxon>Rotifera</taxon>
        <taxon>Eurotatoria</taxon>
        <taxon>Monogononta</taxon>
        <taxon>Pseudotrocha</taxon>
        <taxon>Ploima</taxon>
        <taxon>Brachionidae</taxon>
        <taxon>Brachionus</taxon>
    </lineage>
</organism>
<dbReference type="EMBL" id="REGN01008400">
    <property type="protein sequence ID" value="RNA03665.1"/>
    <property type="molecule type" value="Genomic_DNA"/>
</dbReference>
<gene>
    <name evidence="1" type="ORF">BpHYR1_004291</name>
</gene>
<comment type="caution">
    <text evidence="1">The sequence shown here is derived from an EMBL/GenBank/DDBJ whole genome shotgun (WGS) entry which is preliminary data.</text>
</comment>
<protein>
    <submittedName>
        <fullName evidence="1">Uncharacterized protein</fullName>
    </submittedName>
</protein>
<reference evidence="1 2" key="1">
    <citation type="journal article" date="2018" name="Sci. Rep.">
        <title>Genomic signatures of local adaptation to the degree of environmental predictability in rotifers.</title>
        <authorList>
            <person name="Franch-Gras L."/>
            <person name="Hahn C."/>
            <person name="Garcia-Roger E.M."/>
            <person name="Carmona M.J."/>
            <person name="Serra M."/>
            <person name="Gomez A."/>
        </authorList>
    </citation>
    <scope>NUCLEOTIDE SEQUENCE [LARGE SCALE GENOMIC DNA]</scope>
    <source>
        <strain evidence="1">HYR1</strain>
    </source>
</reference>
<accession>A0A3M7PY07</accession>
<feature type="non-terminal residue" evidence="1">
    <location>
        <position position="43"/>
    </location>
</feature>
<dbReference type="Proteomes" id="UP000276133">
    <property type="component" value="Unassembled WGS sequence"/>
</dbReference>
<dbReference type="AlphaFoldDB" id="A0A3M7PY07"/>
<evidence type="ECO:0000313" key="2">
    <source>
        <dbReference type="Proteomes" id="UP000276133"/>
    </source>
</evidence>
<sequence>DKEIAKERLKKLDFSKLNYVTTNCCQNQQIQYYYSMEIPQLLN</sequence>
<feature type="non-terminal residue" evidence="1">
    <location>
        <position position="1"/>
    </location>
</feature>
<proteinExistence type="predicted"/>
<name>A0A3M7PY07_BRAPC</name>
<evidence type="ECO:0000313" key="1">
    <source>
        <dbReference type="EMBL" id="RNA03665.1"/>
    </source>
</evidence>